<feature type="compositionally biased region" description="Basic and acidic residues" evidence="14">
    <location>
        <begin position="432"/>
        <end position="442"/>
    </location>
</feature>
<evidence type="ECO:0000256" key="5">
    <source>
        <dbReference type="ARBA" id="ARBA00022729"/>
    </source>
</evidence>
<evidence type="ECO:0000256" key="6">
    <source>
        <dbReference type="ARBA" id="ARBA00022741"/>
    </source>
</evidence>
<sequence>MGVVSSFTEWANKLLTRVHRDLIHAIGTHAALMTTTVPDNHHRTMAAATTTSDDPATVENFLREVAHDNPVRFTPQQLAAITRGYSSPLGSGGFGDVYKGALPNGVAVAVKVLRSGDHGGPGRRSAAEQSFMAEVGNIGRTRHVNLVRLLGFCYHHHHAPTTTLRALVYEFVELGALDTFLLHHDYAGVEALRGIAVGVARGIRYLHEECGEQKIVHYDIKPGNVLLDGDLTPKVADFGLARLVGPDATHVTVSGPRGTPGFAAPEMWSRSEVTEKCDVYSFGMLLFEIVGRRRNFDEAVPESQRWFPEMAWNKYQEGKLVDLVLSSSSRRRRRSSNQSVVVAAVDEEEEEEVVRRGEIVERMCETAFWCVQQRPEARPPMSVVVKMLEGEMDIPPPVNPFPHLTALPAAAMAWTTTVVSGGDTATTTTKGLSERSDDLIRL</sequence>
<dbReference type="PROSITE" id="PS50011">
    <property type="entry name" value="PROTEIN_KINASE_DOM"/>
    <property type="match status" value="1"/>
</dbReference>
<dbReference type="Pfam" id="PF07714">
    <property type="entry name" value="PK_Tyr_Ser-Thr"/>
    <property type="match status" value="1"/>
</dbReference>
<keyword evidence="6 12" id="KW-0547">Nucleotide-binding</keyword>
<dbReference type="Gene3D" id="3.30.200.20">
    <property type="entry name" value="Phosphorylase Kinase, domain 1"/>
    <property type="match status" value="1"/>
</dbReference>
<keyword evidence="17" id="KW-1185">Reference proteome</keyword>
<dbReference type="EMBL" id="BQKI01000077">
    <property type="protein sequence ID" value="GJN24477.1"/>
    <property type="molecule type" value="Genomic_DNA"/>
</dbReference>
<feature type="binding site" evidence="12">
    <location>
        <position position="111"/>
    </location>
    <ligand>
        <name>ATP</name>
        <dbReference type="ChEBI" id="CHEBI:30616"/>
    </ligand>
</feature>
<reference evidence="16" key="2">
    <citation type="submission" date="2021-12" db="EMBL/GenBank/DDBJ databases">
        <title>Resequencing data analysis of finger millet.</title>
        <authorList>
            <person name="Hatakeyama M."/>
            <person name="Aluri S."/>
            <person name="Balachadran M.T."/>
            <person name="Sivarajan S.R."/>
            <person name="Poveda L."/>
            <person name="Shimizu-Inatsugi R."/>
            <person name="Schlapbach R."/>
            <person name="Sreeman S.M."/>
            <person name="Shimizu K.K."/>
        </authorList>
    </citation>
    <scope>NUCLEOTIDE SEQUENCE</scope>
</reference>
<dbReference type="InterPro" id="IPR017441">
    <property type="entry name" value="Protein_kinase_ATP_BS"/>
</dbReference>
<reference evidence="16" key="1">
    <citation type="journal article" date="2018" name="DNA Res.">
        <title>Multiple hybrid de novo genome assembly of finger millet, an orphan allotetraploid crop.</title>
        <authorList>
            <person name="Hatakeyama M."/>
            <person name="Aluri S."/>
            <person name="Balachadran M.T."/>
            <person name="Sivarajan S.R."/>
            <person name="Patrignani A."/>
            <person name="Gruter S."/>
            <person name="Poveda L."/>
            <person name="Shimizu-Inatsugi R."/>
            <person name="Baeten J."/>
            <person name="Francoijs K.J."/>
            <person name="Nataraja K.N."/>
            <person name="Reddy Y.A.N."/>
            <person name="Phadnis S."/>
            <person name="Ravikumar R.L."/>
            <person name="Schlapbach R."/>
            <person name="Sreeman S.M."/>
            <person name="Shimizu K.K."/>
        </authorList>
    </citation>
    <scope>NUCLEOTIDE SEQUENCE</scope>
</reference>
<evidence type="ECO:0000256" key="14">
    <source>
        <dbReference type="SAM" id="MobiDB-lite"/>
    </source>
</evidence>
<evidence type="ECO:0000256" key="1">
    <source>
        <dbReference type="ARBA" id="ARBA00004479"/>
    </source>
</evidence>
<evidence type="ECO:0000256" key="8">
    <source>
        <dbReference type="ARBA" id="ARBA00022840"/>
    </source>
</evidence>
<organism evidence="16 17">
    <name type="scientific">Eleusine coracana subsp. coracana</name>
    <dbReference type="NCBI Taxonomy" id="191504"/>
    <lineage>
        <taxon>Eukaryota</taxon>
        <taxon>Viridiplantae</taxon>
        <taxon>Streptophyta</taxon>
        <taxon>Embryophyta</taxon>
        <taxon>Tracheophyta</taxon>
        <taxon>Spermatophyta</taxon>
        <taxon>Magnoliopsida</taxon>
        <taxon>Liliopsida</taxon>
        <taxon>Poales</taxon>
        <taxon>Poaceae</taxon>
        <taxon>PACMAD clade</taxon>
        <taxon>Chloridoideae</taxon>
        <taxon>Cynodonteae</taxon>
        <taxon>Eleusininae</taxon>
        <taxon>Eleusine</taxon>
    </lineage>
</organism>
<comment type="subcellular location">
    <subcellularLocation>
        <location evidence="1">Membrane</location>
        <topology evidence="1">Single-pass type I membrane protein</topology>
    </subcellularLocation>
</comment>
<keyword evidence="11" id="KW-0325">Glycoprotein</keyword>
<dbReference type="GO" id="GO:0005524">
    <property type="term" value="F:ATP binding"/>
    <property type="evidence" value="ECO:0007669"/>
    <property type="project" value="UniProtKB-UniRule"/>
</dbReference>
<feature type="compositionally biased region" description="Polar residues" evidence="14">
    <location>
        <begin position="421"/>
        <end position="431"/>
    </location>
</feature>
<keyword evidence="5" id="KW-0732">Signal</keyword>
<evidence type="ECO:0000256" key="9">
    <source>
        <dbReference type="ARBA" id="ARBA00022989"/>
    </source>
</evidence>
<keyword evidence="4" id="KW-0812">Transmembrane</keyword>
<keyword evidence="10" id="KW-0472">Membrane</keyword>
<accession>A0AAV5EPU6</accession>
<evidence type="ECO:0000313" key="16">
    <source>
        <dbReference type="EMBL" id="GJN24477.1"/>
    </source>
</evidence>
<comment type="similarity">
    <text evidence="13">Belongs to the protein kinase superfamily.</text>
</comment>
<evidence type="ECO:0000256" key="12">
    <source>
        <dbReference type="PROSITE-ProRule" id="PRU10141"/>
    </source>
</evidence>
<keyword evidence="2 13" id="KW-0723">Serine/threonine-protein kinase</keyword>
<evidence type="ECO:0000256" key="2">
    <source>
        <dbReference type="ARBA" id="ARBA00022527"/>
    </source>
</evidence>
<evidence type="ECO:0000259" key="15">
    <source>
        <dbReference type="PROSITE" id="PS50011"/>
    </source>
</evidence>
<keyword evidence="3" id="KW-0808">Transferase</keyword>
<keyword evidence="9" id="KW-1133">Transmembrane helix</keyword>
<gene>
    <name evidence="16" type="primary">gb12219</name>
    <name evidence="16" type="ORF">PR202_gb12219</name>
</gene>
<dbReference type="Gene3D" id="1.10.510.10">
    <property type="entry name" value="Transferase(Phosphotransferase) domain 1"/>
    <property type="match status" value="1"/>
</dbReference>
<dbReference type="PROSITE" id="PS00108">
    <property type="entry name" value="PROTEIN_KINASE_ST"/>
    <property type="match status" value="1"/>
</dbReference>
<feature type="domain" description="Protein kinase" evidence="15">
    <location>
        <begin position="83"/>
        <end position="402"/>
    </location>
</feature>
<dbReference type="GO" id="GO:0016020">
    <property type="term" value="C:membrane"/>
    <property type="evidence" value="ECO:0007669"/>
    <property type="project" value="UniProtKB-SubCell"/>
</dbReference>
<keyword evidence="7" id="KW-0418">Kinase</keyword>
<evidence type="ECO:0000256" key="7">
    <source>
        <dbReference type="ARBA" id="ARBA00022777"/>
    </source>
</evidence>
<evidence type="ECO:0000256" key="10">
    <source>
        <dbReference type="ARBA" id="ARBA00023136"/>
    </source>
</evidence>
<dbReference type="InterPro" id="IPR008271">
    <property type="entry name" value="Ser/Thr_kinase_AS"/>
</dbReference>
<dbReference type="SUPFAM" id="SSF56112">
    <property type="entry name" value="Protein kinase-like (PK-like)"/>
    <property type="match status" value="1"/>
</dbReference>
<evidence type="ECO:0000313" key="17">
    <source>
        <dbReference type="Proteomes" id="UP001054889"/>
    </source>
</evidence>
<dbReference type="InterPro" id="IPR001245">
    <property type="entry name" value="Ser-Thr/Tyr_kinase_cat_dom"/>
</dbReference>
<evidence type="ECO:0000256" key="4">
    <source>
        <dbReference type="ARBA" id="ARBA00022692"/>
    </source>
</evidence>
<dbReference type="Proteomes" id="UP001054889">
    <property type="component" value="Unassembled WGS sequence"/>
</dbReference>
<proteinExistence type="inferred from homology"/>
<protein>
    <recommendedName>
        <fullName evidence="15">Protein kinase domain-containing protein</fullName>
    </recommendedName>
</protein>
<dbReference type="GO" id="GO:0004674">
    <property type="term" value="F:protein serine/threonine kinase activity"/>
    <property type="evidence" value="ECO:0007669"/>
    <property type="project" value="UniProtKB-KW"/>
</dbReference>
<dbReference type="PANTHER" id="PTHR27009">
    <property type="entry name" value="RUST RESISTANCE KINASE LR10-RELATED"/>
    <property type="match status" value="1"/>
</dbReference>
<dbReference type="AlphaFoldDB" id="A0AAV5EPU6"/>
<dbReference type="InterPro" id="IPR045874">
    <property type="entry name" value="LRK10/LRL21-25-like"/>
</dbReference>
<keyword evidence="8 12" id="KW-0067">ATP-binding</keyword>
<feature type="region of interest" description="Disordered" evidence="14">
    <location>
        <begin position="421"/>
        <end position="442"/>
    </location>
</feature>
<evidence type="ECO:0000256" key="3">
    <source>
        <dbReference type="ARBA" id="ARBA00022679"/>
    </source>
</evidence>
<comment type="caution">
    <text evidence="16">The sequence shown here is derived from an EMBL/GenBank/DDBJ whole genome shotgun (WGS) entry which is preliminary data.</text>
</comment>
<name>A0AAV5EPU6_ELECO</name>
<evidence type="ECO:0000256" key="13">
    <source>
        <dbReference type="RuleBase" id="RU000304"/>
    </source>
</evidence>
<dbReference type="PROSITE" id="PS00107">
    <property type="entry name" value="PROTEIN_KINASE_ATP"/>
    <property type="match status" value="1"/>
</dbReference>
<dbReference type="SMART" id="SM00220">
    <property type="entry name" value="S_TKc"/>
    <property type="match status" value="1"/>
</dbReference>
<dbReference type="InterPro" id="IPR000719">
    <property type="entry name" value="Prot_kinase_dom"/>
</dbReference>
<evidence type="ECO:0000256" key="11">
    <source>
        <dbReference type="ARBA" id="ARBA00023180"/>
    </source>
</evidence>
<dbReference type="InterPro" id="IPR011009">
    <property type="entry name" value="Kinase-like_dom_sf"/>
</dbReference>